<accession>A0A9N8ZJ77</accession>
<dbReference type="EMBL" id="CAJVPZ010001690">
    <property type="protein sequence ID" value="CAG8497643.1"/>
    <property type="molecule type" value="Genomic_DNA"/>
</dbReference>
<sequence length="107" mass="12366">MASIEIKNEVGVDPKKLSNTTDKVMSRVNVNPKEQTEDNSIENKLNSSMKNFLKTIQNRWIISPNPDIFNRDDQAVKRSIANAKEMIFRFRGAYNLSDFKEVKYVVI</sequence>
<name>A0A9N8ZJ77_9GLOM</name>
<proteinExistence type="predicted"/>
<keyword evidence="2" id="KW-1185">Reference proteome</keyword>
<dbReference type="AlphaFoldDB" id="A0A9N8ZJ77"/>
<reference evidence="1" key="1">
    <citation type="submission" date="2021-06" db="EMBL/GenBank/DDBJ databases">
        <authorList>
            <person name="Kallberg Y."/>
            <person name="Tangrot J."/>
            <person name="Rosling A."/>
        </authorList>
    </citation>
    <scope>NUCLEOTIDE SEQUENCE</scope>
    <source>
        <strain evidence="1">IN212</strain>
    </source>
</reference>
<evidence type="ECO:0000313" key="2">
    <source>
        <dbReference type="Proteomes" id="UP000789396"/>
    </source>
</evidence>
<organism evidence="1 2">
    <name type="scientific">Racocetra fulgida</name>
    <dbReference type="NCBI Taxonomy" id="60492"/>
    <lineage>
        <taxon>Eukaryota</taxon>
        <taxon>Fungi</taxon>
        <taxon>Fungi incertae sedis</taxon>
        <taxon>Mucoromycota</taxon>
        <taxon>Glomeromycotina</taxon>
        <taxon>Glomeromycetes</taxon>
        <taxon>Diversisporales</taxon>
        <taxon>Gigasporaceae</taxon>
        <taxon>Racocetra</taxon>
    </lineage>
</organism>
<gene>
    <name evidence="1" type="ORF">RFULGI_LOCUS2286</name>
</gene>
<comment type="caution">
    <text evidence="1">The sequence shown here is derived from an EMBL/GenBank/DDBJ whole genome shotgun (WGS) entry which is preliminary data.</text>
</comment>
<dbReference type="Proteomes" id="UP000789396">
    <property type="component" value="Unassembled WGS sequence"/>
</dbReference>
<evidence type="ECO:0000313" key="1">
    <source>
        <dbReference type="EMBL" id="CAG8497643.1"/>
    </source>
</evidence>
<protein>
    <submittedName>
        <fullName evidence="1">15710_t:CDS:1</fullName>
    </submittedName>
</protein>
<dbReference type="OrthoDB" id="8954335at2759"/>